<accession>A0A9Y2JXK6</accession>
<dbReference type="NCBIfam" id="NF038206">
    <property type="entry name" value="RGCVC_fam"/>
    <property type="match status" value="1"/>
</dbReference>
<organism evidence="2 3">
    <name type="scientific">Amycolatopsis mongoliensis</name>
    <dbReference type="NCBI Taxonomy" id="715475"/>
    <lineage>
        <taxon>Bacteria</taxon>
        <taxon>Bacillati</taxon>
        <taxon>Actinomycetota</taxon>
        <taxon>Actinomycetes</taxon>
        <taxon>Pseudonocardiales</taxon>
        <taxon>Pseudonocardiaceae</taxon>
        <taxon>Amycolatopsis</taxon>
    </lineage>
</organism>
<feature type="region of interest" description="Disordered" evidence="1">
    <location>
        <begin position="53"/>
        <end position="82"/>
    </location>
</feature>
<dbReference type="AlphaFoldDB" id="A0A9Y2JXK6"/>
<dbReference type="Proteomes" id="UP001239397">
    <property type="component" value="Chromosome"/>
</dbReference>
<evidence type="ECO:0000313" key="3">
    <source>
        <dbReference type="Proteomes" id="UP001239397"/>
    </source>
</evidence>
<dbReference type="KEGG" id="amog:QRX60_13650"/>
<protein>
    <submittedName>
        <fullName evidence="2">RGCVC family protein</fullName>
    </submittedName>
</protein>
<name>A0A9Y2JXK6_9PSEU</name>
<proteinExistence type="predicted"/>
<sequence>MTTPAPDAPEVPRSGTQCPSCPHPLGTHDAIARRYCAATTAGQAAERGCVCGTVQDHQSPEGPRGHKSHTTTAFEEQKRTER</sequence>
<dbReference type="RefSeq" id="WP_286001153.1">
    <property type="nucleotide sequence ID" value="NZ_CP127295.1"/>
</dbReference>
<gene>
    <name evidence="2" type="ORF">QRX60_13650</name>
</gene>
<evidence type="ECO:0000256" key="1">
    <source>
        <dbReference type="SAM" id="MobiDB-lite"/>
    </source>
</evidence>
<feature type="region of interest" description="Disordered" evidence="1">
    <location>
        <begin position="1"/>
        <end position="20"/>
    </location>
</feature>
<evidence type="ECO:0000313" key="2">
    <source>
        <dbReference type="EMBL" id="WIY04834.1"/>
    </source>
</evidence>
<dbReference type="EMBL" id="CP127295">
    <property type="protein sequence ID" value="WIY04834.1"/>
    <property type="molecule type" value="Genomic_DNA"/>
</dbReference>
<keyword evidence="3" id="KW-1185">Reference proteome</keyword>
<reference evidence="2 3" key="1">
    <citation type="submission" date="2023-06" db="EMBL/GenBank/DDBJ databases">
        <authorList>
            <person name="Oyuntsetseg B."/>
            <person name="Kim S.B."/>
        </authorList>
    </citation>
    <scope>NUCLEOTIDE SEQUENCE [LARGE SCALE GENOMIC DNA]</scope>
    <source>
        <strain evidence="2 3">4-36</strain>
    </source>
</reference>